<dbReference type="EMBL" id="JAUEPT010000057">
    <property type="protein sequence ID" value="KAK0436118.1"/>
    <property type="molecule type" value="Genomic_DNA"/>
</dbReference>
<name>A0AA39J4U9_9AGAR</name>
<organism evidence="1 2">
    <name type="scientific">Armillaria borealis</name>
    <dbReference type="NCBI Taxonomy" id="47425"/>
    <lineage>
        <taxon>Eukaryota</taxon>
        <taxon>Fungi</taxon>
        <taxon>Dikarya</taxon>
        <taxon>Basidiomycota</taxon>
        <taxon>Agaricomycotina</taxon>
        <taxon>Agaricomycetes</taxon>
        <taxon>Agaricomycetidae</taxon>
        <taxon>Agaricales</taxon>
        <taxon>Marasmiineae</taxon>
        <taxon>Physalacriaceae</taxon>
        <taxon>Armillaria</taxon>
    </lineage>
</organism>
<dbReference type="Proteomes" id="UP001175226">
    <property type="component" value="Unassembled WGS sequence"/>
</dbReference>
<keyword evidence="2" id="KW-1185">Reference proteome</keyword>
<evidence type="ECO:0000313" key="1">
    <source>
        <dbReference type="EMBL" id="KAK0436118.1"/>
    </source>
</evidence>
<sequence>MVCCDGVVSCRLRFVSVVTPDTHGSCYDFDPFPAPITLTTRVLVSSMSFPDDIHDSCYNFGPFFSRMTLMTLVSISFHALPTCSVILSSFVSPCYSFVLVCPLVVLPHRVSLLRDTYTIVRPNRYEHLRPRRLACYVRAVDPGWDLAPVPTPSARGAFVLRHHLYSQIWYPHITDTSEISSALVAYGDSQRSVILHHLAPQVRLVHRTYFDVPQFYASLERPVGFLTPVQRTQFSFSEIVLIHISVQDEPPAKVLCFLVDGNLIRGNVHRRKIL</sequence>
<protein>
    <submittedName>
        <fullName evidence="1">Uncharacterized protein</fullName>
    </submittedName>
</protein>
<evidence type="ECO:0000313" key="2">
    <source>
        <dbReference type="Proteomes" id="UP001175226"/>
    </source>
</evidence>
<accession>A0AA39J4U9</accession>
<comment type="caution">
    <text evidence="1">The sequence shown here is derived from an EMBL/GenBank/DDBJ whole genome shotgun (WGS) entry which is preliminary data.</text>
</comment>
<dbReference type="AlphaFoldDB" id="A0AA39J4U9"/>
<gene>
    <name evidence="1" type="ORF">EV421DRAFT_1138628</name>
</gene>
<proteinExistence type="predicted"/>
<reference evidence="1" key="1">
    <citation type="submission" date="2023-06" db="EMBL/GenBank/DDBJ databases">
        <authorList>
            <consortium name="Lawrence Berkeley National Laboratory"/>
            <person name="Ahrendt S."/>
            <person name="Sahu N."/>
            <person name="Indic B."/>
            <person name="Wong-Bajracharya J."/>
            <person name="Merenyi Z."/>
            <person name="Ke H.-M."/>
            <person name="Monk M."/>
            <person name="Kocsube S."/>
            <person name="Drula E."/>
            <person name="Lipzen A."/>
            <person name="Balint B."/>
            <person name="Henrissat B."/>
            <person name="Andreopoulos B."/>
            <person name="Martin F.M."/>
            <person name="Harder C.B."/>
            <person name="Rigling D."/>
            <person name="Ford K.L."/>
            <person name="Foster G.D."/>
            <person name="Pangilinan J."/>
            <person name="Papanicolaou A."/>
            <person name="Barry K."/>
            <person name="LaButti K."/>
            <person name="Viragh M."/>
            <person name="Koriabine M."/>
            <person name="Yan M."/>
            <person name="Riley R."/>
            <person name="Champramary S."/>
            <person name="Plett K.L."/>
            <person name="Tsai I.J."/>
            <person name="Slot J."/>
            <person name="Sipos G."/>
            <person name="Plett J."/>
            <person name="Nagy L.G."/>
            <person name="Grigoriev I.V."/>
        </authorList>
    </citation>
    <scope>NUCLEOTIDE SEQUENCE</scope>
    <source>
        <strain evidence="1">FPL87.14</strain>
    </source>
</reference>